<dbReference type="EMBL" id="JAJA02000001">
    <property type="protein sequence ID" value="KWS05557.1"/>
    <property type="molecule type" value="Genomic_DNA"/>
</dbReference>
<accession>A0A120AH37</accession>
<proteinExistence type="predicted"/>
<dbReference type="Proteomes" id="UP000023435">
    <property type="component" value="Unassembled WGS sequence"/>
</dbReference>
<reference evidence="1 2" key="1">
    <citation type="journal article" date="2014" name="Genome Announc.">
        <title>Draft Genome Sequence of Lysobacter capsici AZ78, a Bacterium Antagonistic to Plant-Pathogenic Oomycetes.</title>
        <authorList>
            <person name="Puopolo G."/>
            <person name="Sonego P."/>
            <person name="Engelen K."/>
            <person name="Pertot I."/>
        </authorList>
    </citation>
    <scope>NUCLEOTIDE SEQUENCE [LARGE SCALE GENOMIC DNA]</scope>
    <source>
        <strain evidence="1 2">AZ78</strain>
    </source>
</reference>
<name>A0A120AH37_9GAMM</name>
<evidence type="ECO:0000313" key="1">
    <source>
        <dbReference type="EMBL" id="KWS05557.1"/>
    </source>
</evidence>
<organism evidence="1 2">
    <name type="scientific">Lysobacter capsici AZ78</name>
    <dbReference type="NCBI Taxonomy" id="1444315"/>
    <lineage>
        <taxon>Bacteria</taxon>
        <taxon>Pseudomonadati</taxon>
        <taxon>Pseudomonadota</taxon>
        <taxon>Gammaproteobacteria</taxon>
        <taxon>Lysobacterales</taxon>
        <taxon>Lysobacteraceae</taxon>
        <taxon>Lysobacter</taxon>
    </lineage>
</organism>
<evidence type="ECO:0000313" key="2">
    <source>
        <dbReference type="Proteomes" id="UP000023435"/>
    </source>
</evidence>
<keyword evidence="2" id="KW-1185">Reference proteome</keyword>
<protein>
    <submittedName>
        <fullName evidence="1">Uncharacterized protein</fullName>
    </submittedName>
</protein>
<comment type="caution">
    <text evidence="1">The sequence shown here is derived from an EMBL/GenBank/DDBJ whole genome shotgun (WGS) entry which is preliminary data.</text>
</comment>
<dbReference type="AlphaFoldDB" id="A0A120AH37"/>
<gene>
    <name evidence="1" type="ORF">AZ78_3109</name>
</gene>
<sequence>MARAECTVMGVDGHGRLLERMRPNGGWIATRASSVIRAWVGKRWSAVARAKPTPAGVRVARRRSRPRPIHIVCSLAYQKPERCS</sequence>